<proteinExistence type="predicted"/>
<dbReference type="Gene3D" id="1.10.150.240">
    <property type="entry name" value="Putative phosphatase, domain 2"/>
    <property type="match status" value="1"/>
</dbReference>
<reference evidence="1 2" key="1">
    <citation type="submission" date="2018-06" db="EMBL/GenBank/DDBJ databases">
        <authorList>
            <consortium name="Pathogen Informatics"/>
            <person name="Doyle S."/>
        </authorList>
    </citation>
    <scope>NUCLEOTIDE SEQUENCE [LARGE SCALE GENOMIC DNA]</scope>
    <source>
        <strain evidence="1 2">NCTC7807</strain>
    </source>
</reference>
<dbReference type="InterPro" id="IPR036412">
    <property type="entry name" value="HAD-like_sf"/>
</dbReference>
<dbReference type="CDD" id="cd07505">
    <property type="entry name" value="HAD_BPGM-like"/>
    <property type="match status" value="1"/>
</dbReference>
<dbReference type="Gene3D" id="3.40.50.1000">
    <property type="entry name" value="HAD superfamily/HAD-like"/>
    <property type="match status" value="1"/>
</dbReference>
<sequence>MANVTEAALPAVVLDLDGTLVDSEPNYFEAGRALLEEHGVPGFTWADHERYIGVSTHETLANWRRRYGLSAALDTLVAELDDRYLALARAHTPVFEQMTLLVERLHRAGVPMAVASGSSGSAITAVLAATGLDGLVGPAVSAEEVPRGKPAPDVFLEAARRLGAAPVDCVVIEDAEPGVAAALAARMRCVAVPSVPVAPDDPVFSAAGLLFPEGQASFRAAETYDWIMRVPAV</sequence>
<dbReference type="GO" id="GO:0016787">
    <property type="term" value="F:hydrolase activity"/>
    <property type="evidence" value="ECO:0007669"/>
    <property type="project" value="UniProtKB-KW"/>
</dbReference>
<dbReference type="Pfam" id="PF00702">
    <property type="entry name" value="Hydrolase"/>
    <property type="match status" value="1"/>
</dbReference>
<keyword evidence="1" id="KW-0378">Hydrolase</keyword>
<dbReference type="PANTHER" id="PTHR18901:SF38">
    <property type="entry name" value="PSEUDOURIDINE-5'-PHOSPHATASE"/>
    <property type="match status" value="1"/>
</dbReference>
<dbReference type="SFLD" id="SFLDG01135">
    <property type="entry name" value="C1.5.6:_HAD__Beta-PGM__Phospha"/>
    <property type="match status" value="1"/>
</dbReference>
<evidence type="ECO:0000313" key="2">
    <source>
        <dbReference type="Proteomes" id="UP000254150"/>
    </source>
</evidence>
<dbReference type="PANTHER" id="PTHR18901">
    <property type="entry name" value="2-DEOXYGLUCOSE-6-PHOSPHATE PHOSPHATASE 2"/>
    <property type="match status" value="1"/>
</dbReference>
<organism evidence="1 2">
    <name type="scientific">Streptomyces griseus</name>
    <dbReference type="NCBI Taxonomy" id="1911"/>
    <lineage>
        <taxon>Bacteria</taxon>
        <taxon>Bacillati</taxon>
        <taxon>Actinomycetota</taxon>
        <taxon>Actinomycetes</taxon>
        <taxon>Kitasatosporales</taxon>
        <taxon>Streptomycetaceae</taxon>
        <taxon>Streptomyces</taxon>
    </lineage>
</organism>
<dbReference type="InterPro" id="IPR006439">
    <property type="entry name" value="HAD-SF_hydro_IA"/>
</dbReference>
<gene>
    <name evidence="1" type="primary">yqaB</name>
    <name evidence="1" type="ORF">NCTC7807_04515</name>
</gene>
<dbReference type="SFLD" id="SFLDS00003">
    <property type="entry name" value="Haloacid_Dehalogenase"/>
    <property type="match status" value="1"/>
</dbReference>
<protein>
    <submittedName>
        <fullName evidence="1">Hydrolase</fullName>
        <ecNumber evidence="1">3.1.3.-</ecNumber>
    </submittedName>
</protein>
<dbReference type="Proteomes" id="UP000254150">
    <property type="component" value="Unassembled WGS sequence"/>
</dbReference>
<dbReference type="SFLD" id="SFLDG01129">
    <property type="entry name" value="C1.5:_HAD__Beta-PGM__Phosphata"/>
    <property type="match status" value="1"/>
</dbReference>
<dbReference type="InterPro" id="IPR023198">
    <property type="entry name" value="PGP-like_dom2"/>
</dbReference>
<dbReference type="AlphaFoldDB" id="A0A380P6J1"/>
<dbReference type="NCBIfam" id="TIGR01509">
    <property type="entry name" value="HAD-SF-IA-v3"/>
    <property type="match status" value="1"/>
</dbReference>
<dbReference type="InterPro" id="IPR023214">
    <property type="entry name" value="HAD_sf"/>
</dbReference>
<dbReference type="RefSeq" id="WP_115069333.1">
    <property type="nucleotide sequence ID" value="NZ_UHID01000007.1"/>
</dbReference>
<dbReference type="PRINTS" id="PR00413">
    <property type="entry name" value="HADHALOGNASE"/>
</dbReference>
<dbReference type="SUPFAM" id="SSF56784">
    <property type="entry name" value="HAD-like"/>
    <property type="match status" value="1"/>
</dbReference>
<dbReference type="EC" id="3.1.3.-" evidence="1"/>
<evidence type="ECO:0000313" key="1">
    <source>
        <dbReference type="EMBL" id="SUP60444.1"/>
    </source>
</evidence>
<name>A0A380P6J1_STRGR</name>
<dbReference type="EMBL" id="UHID01000007">
    <property type="protein sequence ID" value="SUP60444.1"/>
    <property type="molecule type" value="Genomic_DNA"/>
</dbReference>
<accession>A0A380P6J1</accession>